<feature type="region of interest" description="Disordered" evidence="1">
    <location>
        <begin position="224"/>
        <end position="263"/>
    </location>
</feature>
<evidence type="ECO:0000256" key="2">
    <source>
        <dbReference type="SAM" id="SignalP"/>
    </source>
</evidence>
<feature type="chain" id="PRO_5039100709" description="LigA protein" evidence="2">
    <location>
        <begin position="22"/>
        <end position="356"/>
    </location>
</feature>
<name>A0A6G9GZK0_9ACTN</name>
<keyword evidence="4" id="KW-1185">Reference proteome</keyword>
<dbReference type="EMBL" id="CP050177">
    <property type="protein sequence ID" value="QIQ03712.1"/>
    <property type="molecule type" value="Genomic_DNA"/>
</dbReference>
<evidence type="ECO:0008006" key="5">
    <source>
        <dbReference type="Google" id="ProtNLM"/>
    </source>
</evidence>
<sequence>MLKPVRRTGIALALVTGLALASACTPGKDDAPARTDDKPAVTAAGVPARALVVWTDTMCATTATLDETRKVSARKIEELLHPTSDPASAHTSALEGVDSDPAPGPAYRPDPGFTADSYLKWASSSVEAVAAGYAGLRPSGIPAADRLRARLAAGVGEIRPEVTRLSDYFALTSLSPAERTERAKRVGALLTSVRQPRPDLAALADTHQDLAAAYHLAPRCVPSPAPVRPVRPVRPADPSASPEPSRTPAPVRSQAPAELPPAADGTDFAACADGRCEVRLTTDPADIRIGDLTLTAWVRNRVVRLHTAYPSGGSGSMTLGEGGRGSYGRAGGTTVTVTVKLLRADEANVDIATARS</sequence>
<dbReference type="Proteomes" id="UP000501179">
    <property type="component" value="Chromosome"/>
</dbReference>
<dbReference type="KEGG" id="slia:HA039_16505"/>
<dbReference type="AlphaFoldDB" id="A0A6G9GZK0"/>
<evidence type="ECO:0000313" key="3">
    <source>
        <dbReference type="EMBL" id="QIQ03712.1"/>
    </source>
</evidence>
<feature type="region of interest" description="Disordered" evidence="1">
    <location>
        <begin position="80"/>
        <end position="110"/>
    </location>
</feature>
<proteinExistence type="predicted"/>
<gene>
    <name evidence="3" type="ORF">HA039_16505</name>
</gene>
<keyword evidence="2" id="KW-0732">Signal</keyword>
<protein>
    <recommendedName>
        <fullName evidence="5">LigA protein</fullName>
    </recommendedName>
</protein>
<evidence type="ECO:0000256" key="1">
    <source>
        <dbReference type="SAM" id="MobiDB-lite"/>
    </source>
</evidence>
<organism evidence="3 4">
    <name type="scientific">Streptomyces liangshanensis</name>
    <dbReference type="NCBI Taxonomy" id="2717324"/>
    <lineage>
        <taxon>Bacteria</taxon>
        <taxon>Bacillati</taxon>
        <taxon>Actinomycetota</taxon>
        <taxon>Actinomycetes</taxon>
        <taxon>Kitasatosporales</taxon>
        <taxon>Streptomycetaceae</taxon>
        <taxon>Streptomyces</taxon>
    </lineage>
</organism>
<dbReference type="RefSeq" id="WP_167030121.1">
    <property type="nucleotide sequence ID" value="NZ_CP050177.1"/>
</dbReference>
<dbReference type="PROSITE" id="PS51257">
    <property type="entry name" value="PROKAR_LIPOPROTEIN"/>
    <property type="match status" value="1"/>
</dbReference>
<evidence type="ECO:0000313" key="4">
    <source>
        <dbReference type="Proteomes" id="UP000501179"/>
    </source>
</evidence>
<feature type="signal peptide" evidence="2">
    <location>
        <begin position="1"/>
        <end position="21"/>
    </location>
</feature>
<reference evidence="3 4" key="1">
    <citation type="submission" date="2020-03" db="EMBL/GenBank/DDBJ databases">
        <title>A novel species.</title>
        <authorList>
            <person name="Gao J."/>
        </authorList>
    </citation>
    <scope>NUCLEOTIDE SEQUENCE [LARGE SCALE GENOMIC DNA]</scope>
    <source>
        <strain evidence="3 4">QMT-12</strain>
    </source>
</reference>
<accession>A0A6G9GZK0</accession>